<accession>A0ABX8V0A5</accession>
<name>A0ABX8V0A5_9BACT</name>
<keyword evidence="2" id="KW-1185">Reference proteome</keyword>
<dbReference type="Proteomes" id="UP000826014">
    <property type="component" value="Chromosome"/>
</dbReference>
<sequence>MIMVLLPIPFSLAFQLSGVLSKMVAIENRDFSLQVYGAGFGLIALLVFKGEFDIELIPQQG</sequence>
<reference evidence="1 2" key="1">
    <citation type="journal article" date="2022" name="bioRxiv">
        <title>Ecology and evolution of chlamydial symbionts of arthropods.</title>
        <authorList>
            <person name="Halter T."/>
            <person name="Koestlbacher S."/>
            <person name="Collingro A."/>
            <person name="Sixt B.S."/>
            <person name="Toenshoff E.R."/>
            <person name="Hendrickx F."/>
            <person name="Kostanjsek R."/>
            <person name="Horn M."/>
        </authorList>
    </citation>
    <scope>NUCLEOTIDE SEQUENCE [LARGE SCALE GENOMIC DNA]</scope>
    <source>
        <strain evidence="1">W744xW776</strain>
    </source>
</reference>
<organism evidence="1 2">
    <name type="scientific">Candidatus Rhabdochlamydia oedothoracis</name>
    <dbReference type="NCBI Taxonomy" id="2720720"/>
    <lineage>
        <taxon>Bacteria</taxon>
        <taxon>Pseudomonadati</taxon>
        <taxon>Chlamydiota</taxon>
        <taxon>Chlamydiia</taxon>
        <taxon>Parachlamydiales</taxon>
        <taxon>Candidatus Rhabdochlamydiaceae</taxon>
        <taxon>Candidatus Rhabdochlamydia</taxon>
    </lineage>
</organism>
<proteinExistence type="predicted"/>
<evidence type="ECO:0000313" key="1">
    <source>
        <dbReference type="EMBL" id="QYF48551.1"/>
    </source>
</evidence>
<protein>
    <submittedName>
        <fullName evidence="1">Uncharacterized protein</fullName>
    </submittedName>
</protein>
<evidence type="ECO:0000313" key="2">
    <source>
        <dbReference type="Proteomes" id="UP000826014"/>
    </source>
</evidence>
<dbReference type="RefSeq" id="WP_215216655.1">
    <property type="nucleotide sequence ID" value="NZ_CP075587.1"/>
</dbReference>
<gene>
    <name evidence="1" type="ORF">RHABOEDO_000734</name>
</gene>
<dbReference type="EMBL" id="CP075587">
    <property type="protein sequence ID" value="QYF48551.1"/>
    <property type="molecule type" value="Genomic_DNA"/>
</dbReference>